<dbReference type="GO" id="GO:0016226">
    <property type="term" value="P:iron-sulfur cluster assembly"/>
    <property type="evidence" value="ECO:0007669"/>
    <property type="project" value="InterPro"/>
</dbReference>
<dbReference type="InterPro" id="IPR037284">
    <property type="entry name" value="SUF_FeS_clus_asmbl_SufBD_sf"/>
</dbReference>
<evidence type="ECO:0000313" key="4">
    <source>
        <dbReference type="Proteomes" id="UP000070675"/>
    </source>
</evidence>
<dbReference type="SUPFAM" id="SSF101960">
    <property type="entry name" value="Stabilizer of iron transporter SufD"/>
    <property type="match status" value="1"/>
</dbReference>
<dbReference type="PANTHER" id="PTHR30508">
    <property type="entry name" value="FES CLUSTER ASSEMBLY PROTEIN SUF"/>
    <property type="match status" value="1"/>
</dbReference>
<dbReference type="RefSeq" id="WP_066304870.1">
    <property type="nucleotide sequence ID" value="NZ_KQ959487.1"/>
</dbReference>
<evidence type="ECO:0000313" key="3">
    <source>
        <dbReference type="EMBL" id="KXB35074.1"/>
    </source>
</evidence>
<dbReference type="EMBL" id="LSCR01000006">
    <property type="protein sequence ID" value="KXB35074.1"/>
    <property type="molecule type" value="Genomic_DNA"/>
</dbReference>
<dbReference type="PATRIC" id="fig|1393034.3.peg.422"/>
<protein>
    <submittedName>
        <fullName evidence="3">SufB/sufD domain protein</fullName>
    </submittedName>
</protein>
<proteinExistence type="inferred from homology"/>
<evidence type="ECO:0000259" key="2">
    <source>
        <dbReference type="Pfam" id="PF01458"/>
    </source>
</evidence>
<reference evidence="4" key="1">
    <citation type="submission" date="2016-01" db="EMBL/GenBank/DDBJ databases">
        <authorList>
            <person name="Mitreva M."/>
            <person name="Pepin K.H."/>
            <person name="Mihindukulasuriya K.A."/>
            <person name="Fulton R."/>
            <person name="Fronick C."/>
            <person name="O'Laughlin M."/>
            <person name="Miner T."/>
            <person name="Herter B."/>
            <person name="Rosa B.A."/>
            <person name="Cordes M."/>
            <person name="Tomlinson C."/>
            <person name="Wollam A."/>
            <person name="Palsikar V.B."/>
            <person name="Mardis E.R."/>
            <person name="Wilson R.K."/>
        </authorList>
    </citation>
    <scope>NUCLEOTIDE SEQUENCE [LARGE SCALE GENOMIC DNA]</scope>
    <source>
        <strain evidence="4">DNF00019</strain>
    </source>
</reference>
<feature type="domain" description="SUF system FeS cluster assembly SufBD core" evidence="2">
    <location>
        <begin position="182"/>
        <end position="379"/>
    </location>
</feature>
<gene>
    <name evidence="3" type="ORF">HMPREF3192_00439</name>
</gene>
<dbReference type="InterPro" id="IPR055346">
    <property type="entry name" value="Fe-S_cluster_assembly_SufBD"/>
</dbReference>
<sequence>MKATSKQRLVKADASHVDGGVHTLHDVNVPPSPTWNYLNINGLTIQIQAPEDAMTATSGTTTETSPAVLAQARAHGHMSPGMVEAFKGVELGCGEDTSNWIDAHADAYKFIHIDKGATQTLTLAIDDENLVATSNVYVDESATLDLCIIESVGFNAQALTNAAVEPTAGQATEPTRASTTLDSKKSAGHNLRLIIGADAKVTLRAFITGTSRTYLHNTGIKLLDGAKLEAHTYLLSGDMTCVGCVPDLYGTHSQAELTARYLVGDKEHLDMNYVARMRGHNSQCDMSFSGVLQDGGEKTLRDTIDLIHGAKGAAGIEDETVVLAGKNLINRSMPVVLCNEDDVAGNHGSTIGAISPEQLVYLTTRGLTEADAIELVSRAVCDDAYLHANRELAQEQVLATTRRVFGEKAVNDLLLDTADE</sequence>
<name>A0A133XVV8_9ACTN</name>
<dbReference type="InterPro" id="IPR000825">
    <property type="entry name" value="SUF_FeS_clus_asmbl_SufBD_core"/>
</dbReference>
<comment type="caution">
    <text evidence="3">The sequence shown here is derived from an EMBL/GenBank/DDBJ whole genome shotgun (WGS) entry which is preliminary data.</text>
</comment>
<organism evidence="3 4">
    <name type="scientific">Atopobium deltae</name>
    <dbReference type="NCBI Taxonomy" id="1393034"/>
    <lineage>
        <taxon>Bacteria</taxon>
        <taxon>Bacillati</taxon>
        <taxon>Actinomycetota</taxon>
        <taxon>Coriobacteriia</taxon>
        <taxon>Coriobacteriales</taxon>
        <taxon>Atopobiaceae</taxon>
        <taxon>Atopobium</taxon>
    </lineage>
</organism>
<keyword evidence="4" id="KW-1185">Reference proteome</keyword>
<evidence type="ECO:0000256" key="1">
    <source>
        <dbReference type="ARBA" id="ARBA00043967"/>
    </source>
</evidence>
<dbReference type="PANTHER" id="PTHR30508:SF1">
    <property type="entry name" value="UPF0051 PROTEIN ABCI8, CHLOROPLASTIC-RELATED"/>
    <property type="match status" value="1"/>
</dbReference>
<dbReference type="AlphaFoldDB" id="A0A133XVV8"/>
<dbReference type="Pfam" id="PF01458">
    <property type="entry name" value="SUFBD_core"/>
    <property type="match status" value="1"/>
</dbReference>
<accession>A0A133XVV8</accession>
<comment type="similarity">
    <text evidence="1">Belongs to the iron-sulfur cluster assembly SufBD family.</text>
</comment>
<dbReference type="STRING" id="1393034.HMPREF3192_00439"/>
<dbReference type="Proteomes" id="UP000070675">
    <property type="component" value="Unassembled WGS sequence"/>
</dbReference>
<dbReference type="OrthoDB" id="9803529at2"/>